<dbReference type="InterPro" id="IPR036291">
    <property type="entry name" value="NAD(P)-bd_dom_sf"/>
</dbReference>
<protein>
    <submittedName>
        <fullName evidence="4">NADP-binding protein</fullName>
    </submittedName>
</protein>
<proteinExistence type="predicted"/>
<dbReference type="Gene3D" id="3.90.25.10">
    <property type="entry name" value="UDP-galactose 4-epimerase, domain 1"/>
    <property type="match status" value="1"/>
</dbReference>
<name>M5G6L9_DACPD</name>
<dbReference type="AlphaFoldDB" id="M5G6L9"/>
<dbReference type="Gene3D" id="3.40.50.720">
    <property type="entry name" value="NAD(P)-binding Rossmann-like Domain"/>
    <property type="match status" value="1"/>
</dbReference>
<keyword evidence="5" id="KW-1185">Reference proteome</keyword>
<reference evidence="4 5" key="1">
    <citation type="journal article" date="2012" name="Science">
        <title>The Paleozoic origin of enzymatic lignin decomposition reconstructed from 31 fungal genomes.</title>
        <authorList>
            <person name="Floudas D."/>
            <person name="Binder M."/>
            <person name="Riley R."/>
            <person name="Barry K."/>
            <person name="Blanchette R.A."/>
            <person name="Henrissat B."/>
            <person name="Martinez A.T."/>
            <person name="Otillar R."/>
            <person name="Spatafora J.W."/>
            <person name="Yadav J.S."/>
            <person name="Aerts A."/>
            <person name="Benoit I."/>
            <person name="Boyd A."/>
            <person name="Carlson A."/>
            <person name="Copeland A."/>
            <person name="Coutinho P.M."/>
            <person name="de Vries R.P."/>
            <person name="Ferreira P."/>
            <person name="Findley K."/>
            <person name="Foster B."/>
            <person name="Gaskell J."/>
            <person name="Glotzer D."/>
            <person name="Gorecki P."/>
            <person name="Heitman J."/>
            <person name="Hesse C."/>
            <person name="Hori C."/>
            <person name="Igarashi K."/>
            <person name="Jurgens J.A."/>
            <person name="Kallen N."/>
            <person name="Kersten P."/>
            <person name="Kohler A."/>
            <person name="Kuees U."/>
            <person name="Kumar T.K.A."/>
            <person name="Kuo A."/>
            <person name="LaButti K."/>
            <person name="Larrondo L.F."/>
            <person name="Lindquist E."/>
            <person name="Ling A."/>
            <person name="Lombard V."/>
            <person name="Lucas S."/>
            <person name="Lundell T."/>
            <person name="Martin R."/>
            <person name="McLaughlin D.J."/>
            <person name="Morgenstern I."/>
            <person name="Morin E."/>
            <person name="Murat C."/>
            <person name="Nagy L.G."/>
            <person name="Nolan M."/>
            <person name="Ohm R.A."/>
            <person name="Patyshakuliyeva A."/>
            <person name="Rokas A."/>
            <person name="Ruiz-Duenas F.J."/>
            <person name="Sabat G."/>
            <person name="Salamov A."/>
            <person name="Samejima M."/>
            <person name="Schmutz J."/>
            <person name="Slot J.C."/>
            <person name="St John F."/>
            <person name="Stenlid J."/>
            <person name="Sun H."/>
            <person name="Sun S."/>
            <person name="Syed K."/>
            <person name="Tsang A."/>
            <person name="Wiebenga A."/>
            <person name="Young D."/>
            <person name="Pisabarro A."/>
            <person name="Eastwood D.C."/>
            <person name="Martin F."/>
            <person name="Cullen D."/>
            <person name="Grigoriev I.V."/>
            <person name="Hibbett D.S."/>
        </authorList>
    </citation>
    <scope>NUCLEOTIDE SEQUENCE [LARGE SCALE GENOMIC DNA]</scope>
    <source>
        <strain evidence="4 5">DJM-731 SS1</strain>
    </source>
</reference>
<keyword evidence="2" id="KW-0560">Oxidoreductase</keyword>
<evidence type="ECO:0000256" key="2">
    <source>
        <dbReference type="ARBA" id="ARBA00023002"/>
    </source>
</evidence>
<sequence>MSEFEHFVVLGSGRLGVFIIQELVALKKQGKIKSVVVFTRSNDSHERILQLGAKPVNVNYSNADQLVHALKGVDCVVSTLASNAVEFEKEVARACKVLEVKLFVHSEWGLPNVDHPGSRKGEVKKYLKEIKQPWAYFYTGVFIDLVFTPFAGFNWNEGKVSIGGSGNGQVSCTARTDIARYVAYVLINLPVEELENKAFRIEGERTTFNALFSAWESRTGRKLQITRTPREELEKRASHDFHSRLYLAIEDGDGVVGRPEETNLYWPEWTPKTVLQVVLD</sequence>
<evidence type="ECO:0000256" key="1">
    <source>
        <dbReference type="ARBA" id="ARBA00022857"/>
    </source>
</evidence>
<dbReference type="InterPro" id="IPR051609">
    <property type="entry name" value="NmrA/Isoflavone_reductase-like"/>
</dbReference>
<accession>M5G6L9</accession>
<feature type="domain" description="NmrA-like" evidence="3">
    <location>
        <begin position="8"/>
        <end position="235"/>
    </location>
</feature>
<keyword evidence="1" id="KW-0521">NADP</keyword>
<dbReference type="EMBL" id="JH795864">
    <property type="protein sequence ID" value="EJU01467.1"/>
    <property type="molecule type" value="Genomic_DNA"/>
</dbReference>
<organism evidence="4 5">
    <name type="scientific">Dacryopinax primogenitus (strain DJM 731)</name>
    <name type="common">Brown rot fungus</name>
    <dbReference type="NCBI Taxonomy" id="1858805"/>
    <lineage>
        <taxon>Eukaryota</taxon>
        <taxon>Fungi</taxon>
        <taxon>Dikarya</taxon>
        <taxon>Basidiomycota</taxon>
        <taxon>Agaricomycotina</taxon>
        <taxon>Dacrymycetes</taxon>
        <taxon>Dacrymycetales</taxon>
        <taxon>Dacrymycetaceae</taxon>
        <taxon>Dacryopinax</taxon>
    </lineage>
</organism>
<dbReference type="OrthoDB" id="5283654at2759"/>
<dbReference type="RefSeq" id="XP_040628364.1">
    <property type="nucleotide sequence ID" value="XM_040770239.1"/>
</dbReference>
<dbReference type="STRING" id="1858805.M5G6L9"/>
<dbReference type="InterPro" id="IPR008030">
    <property type="entry name" value="NmrA-like"/>
</dbReference>
<evidence type="ECO:0000313" key="4">
    <source>
        <dbReference type="EMBL" id="EJU01467.1"/>
    </source>
</evidence>
<gene>
    <name evidence="4" type="ORF">DACRYDRAFT_116620</name>
</gene>
<dbReference type="GeneID" id="63685301"/>
<dbReference type="SUPFAM" id="SSF51735">
    <property type="entry name" value="NAD(P)-binding Rossmann-fold domains"/>
    <property type="match status" value="1"/>
</dbReference>
<dbReference type="PANTHER" id="PTHR47706">
    <property type="entry name" value="NMRA-LIKE FAMILY PROTEIN"/>
    <property type="match status" value="1"/>
</dbReference>
<dbReference type="HOGENOM" id="CLU_044876_6_1_1"/>
<evidence type="ECO:0000313" key="5">
    <source>
        <dbReference type="Proteomes" id="UP000030653"/>
    </source>
</evidence>
<dbReference type="OMA" id="FAITTEH"/>
<dbReference type="PANTHER" id="PTHR47706:SF9">
    <property type="entry name" value="NMRA-LIKE DOMAIN-CONTAINING PROTEIN-RELATED"/>
    <property type="match status" value="1"/>
</dbReference>
<dbReference type="Pfam" id="PF05368">
    <property type="entry name" value="NmrA"/>
    <property type="match status" value="1"/>
</dbReference>
<evidence type="ECO:0000259" key="3">
    <source>
        <dbReference type="Pfam" id="PF05368"/>
    </source>
</evidence>
<dbReference type="GO" id="GO:0016491">
    <property type="term" value="F:oxidoreductase activity"/>
    <property type="evidence" value="ECO:0007669"/>
    <property type="project" value="UniProtKB-KW"/>
</dbReference>
<dbReference type="Proteomes" id="UP000030653">
    <property type="component" value="Unassembled WGS sequence"/>
</dbReference>